<dbReference type="GO" id="GO:0071111">
    <property type="term" value="F:cyclic-guanylate-specific phosphodiesterase activity"/>
    <property type="evidence" value="ECO:0007669"/>
    <property type="project" value="InterPro"/>
</dbReference>
<dbReference type="Gene3D" id="3.20.20.450">
    <property type="entry name" value="EAL domain"/>
    <property type="match status" value="1"/>
</dbReference>
<organism evidence="3 4">
    <name type="scientific">Natronospirillum operosum</name>
    <dbReference type="NCBI Taxonomy" id="2759953"/>
    <lineage>
        <taxon>Bacteria</taxon>
        <taxon>Pseudomonadati</taxon>
        <taxon>Pseudomonadota</taxon>
        <taxon>Gammaproteobacteria</taxon>
        <taxon>Oceanospirillales</taxon>
        <taxon>Natronospirillaceae</taxon>
        <taxon>Natronospirillum</taxon>
    </lineage>
</organism>
<evidence type="ECO:0000313" key="4">
    <source>
        <dbReference type="Proteomes" id="UP000297475"/>
    </source>
</evidence>
<sequence>MQQGEQYTAFHQQLLQLLHGEDFQPLCSDDKLNRLINFCAQELGLERAKVACVAEAVSLVNVHSDALLDRARLEFLTQHDDISGLPNQQAMRSHLEALLQAPPQGHAVFMLWIDIDRFKSVTDALGSEQTDQIIGTLASRLQTLADQPREMTARLSKDEFALILVHPSAHNAGAMQRIDGIRQALRRPLHIGGQRIMMTASIGISQYDTQEAAQLLQEAEASMLEAKTHGGNQSVIFTPALQRQRAQRLLLESELTKALDHRELVVHYQPIFAADGSLQSAEALVRWQHPERGLLQPGEFLPMALRAGLMVDVDYYVVEQVCRDLRSLRSRGLTCRVAINLCGQQLCDSRYPQQLQDLLSRYDVRGEDIGIEVTEEATTGDTFAVATNLQRLAEMGIQLSIDDFGTGYSSLARLKYLPFHKLKIDRSFIADLPNDQDVCSMVQAIMGLAEGLSLQLVSEGVENSAQRDWLAAHQCDFLQGFLMGEPMPLAEFHAVLTQQTEVLPAVAATNARR</sequence>
<dbReference type="CDD" id="cd01948">
    <property type="entry name" value="EAL"/>
    <property type="match status" value="1"/>
</dbReference>
<evidence type="ECO:0000313" key="3">
    <source>
        <dbReference type="EMBL" id="TGG95515.1"/>
    </source>
</evidence>
<name>A0A4Z0WK05_9GAMM</name>
<proteinExistence type="predicted"/>
<dbReference type="PROSITE" id="PS50887">
    <property type="entry name" value="GGDEF"/>
    <property type="match status" value="1"/>
</dbReference>
<feature type="domain" description="EAL" evidence="1">
    <location>
        <begin position="248"/>
        <end position="500"/>
    </location>
</feature>
<dbReference type="InterPro" id="IPR001633">
    <property type="entry name" value="EAL_dom"/>
</dbReference>
<comment type="caution">
    <text evidence="3">The sequence shown here is derived from an EMBL/GenBank/DDBJ whole genome shotgun (WGS) entry which is preliminary data.</text>
</comment>
<dbReference type="Pfam" id="PF00563">
    <property type="entry name" value="EAL"/>
    <property type="match status" value="1"/>
</dbReference>
<dbReference type="PANTHER" id="PTHR33121:SF79">
    <property type="entry name" value="CYCLIC DI-GMP PHOSPHODIESTERASE PDED-RELATED"/>
    <property type="match status" value="1"/>
</dbReference>
<evidence type="ECO:0000259" key="1">
    <source>
        <dbReference type="PROSITE" id="PS50883"/>
    </source>
</evidence>
<dbReference type="InterPro" id="IPR050706">
    <property type="entry name" value="Cyclic-di-GMP_PDE-like"/>
</dbReference>
<reference evidence="3 4" key="1">
    <citation type="submission" date="2019-04" db="EMBL/GenBank/DDBJ databases">
        <title>Natronospirillum operosus gen. nov., sp. nov., a haloalkaliphilic satellite isolated from decaying biomass of laboratory culture of cyanobacterium Geitlerinema sp. and proposal of Natronospirillaceae fam. nov. and Saccharospirillaceae fam. nov.</title>
        <authorList>
            <person name="Kevbrin V."/>
            <person name="Boltyanskaya Y."/>
            <person name="Koziaeva V."/>
            <person name="Grouzdev D.S."/>
            <person name="Park M."/>
            <person name="Cho J."/>
        </authorList>
    </citation>
    <scope>NUCLEOTIDE SEQUENCE [LARGE SCALE GENOMIC DNA]</scope>
    <source>
        <strain evidence="3 4">G-116</strain>
    </source>
</reference>
<feature type="domain" description="GGDEF" evidence="2">
    <location>
        <begin position="106"/>
        <end position="239"/>
    </location>
</feature>
<gene>
    <name evidence="3" type="ORF">E4656_03595</name>
</gene>
<dbReference type="InterPro" id="IPR043128">
    <property type="entry name" value="Rev_trsase/Diguanyl_cyclase"/>
</dbReference>
<dbReference type="PROSITE" id="PS50883">
    <property type="entry name" value="EAL"/>
    <property type="match status" value="1"/>
</dbReference>
<dbReference type="RefSeq" id="WP_135481244.1">
    <property type="nucleotide sequence ID" value="NZ_SRMF01000001.1"/>
</dbReference>
<dbReference type="SMART" id="SM00052">
    <property type="entry name" value="EAL"/>
    <property type="match status" value="1"/>
</dbReference>
<dbReference type="AlphaFoldDB" id="A0A4Z0WK05"/>
<dbReference type="SUPFAM" id="SSF141868">
    <property type="entry name" value="EAL domain-like"/>
    <property type="match status" value="1"/>
</dbReference>
<dbReference type="InterPro" id="IPR035919">
    <property type="entry name" value="EAL_sf"/>
</dbReference>
<dbReference type="InterPro" id="IPR000160">
    <property type="entry name" value="GGDEF_dom"/>
</dbReference>
<dbReference type="NCBIfam" id="TIGR00254">
    <property type="entry name" value="GGDEF"/>
    <property type="match status" value="1"/>
</dbReference>
<keyword evidence="4" id="KW-1185">Reference proteome</keyword>
<dbReference type="Gene3D" id="3.30.70.270">
    <property type="match status" value="1"/>
</dbReference>
<dbReference type="CDD" id="cd01949">
    <property type="entry name" value="GGDEF"/>
    <property type="match status" value="1"/>
</dbReference>
<dbReference type="OrthoDB" id="1316910at2"/>
<dbReference type="PANTHER" id="PTHR33121">
    <property type="entry name" value="CYCLIC DI-GMP PHOSPHODIESTERASE PDEF"/>
    <property type="match status" value="1"/>
</dbReference>
<dbReference type="InterPro" id="IPR029787">
    <property type="entry name" value="Nucleotide_cyclase"/>
</dbReference>
<dbReference type="SMART" id="SM00267">
    <property type="entry name" value="GGDEF"/>
    <property type="match status" value="1"/>
</dbReference>
<evidence type="ECO:0000259" key="2">
    <source>
        <dbReference type="PROSITE" id="PS50887"/>
    </source>
</evidence>
<dbReference type="Proteomes" id="UP000297475">
    <property type="component" value="Unassembled WGS sequence"/>
</dbReference>
<dbReference type="SUPFAM" id="SSF55073">
    <property type="entry name" value="Nucleotide cyclase"/>
    <property type="match status" value="1"/>
</dbReference>
<protein>
    <submittedName>
        <fullName evidence="3">GGDEF domain-containing protein</fullName>
    </submittedName>
</protein>
<dbReference type="EMBL" id="SRMF01000001">
    <property type="protein sequence ID" value="TGG95515.1"/>
    <property type="molecule type" value="Genomic_DNA"/>
</dbReference>
<dbReference type="Pfam" id="PF00990">
    <property type="entry name" value="GGDEF"/>
    <property type="match status" value="1"/>
</dbReference>
<accession>A0A4Z0WK05</accession>